<accession>A0ABN2SEZ2</accession>
<name>A0ABN2SEZ2_9MICO</name>
<protein>
    <submittedName>
        <fullName evidence="1">Uncharacterized protein</fullName>
    </submittedName>
</protein>
<dbReference type="EMBL" id="BAAAPU010000008">
    <property type="protein sequence ID" value="GAA1985374.1"/>
    <property type="molecule type" value="Genomic_DNA"/>
</dbReference>
<dbReference type="NCBIfam" id="NF046112">
    <property type="entry name" value="MSMEG_6209_Nter"/>
    <property type="match status" value="1"/>
</dbReference>
<evidence type="ECO:0000313" key="2">
    <source>
        <dbReference type="Proteomes" id="UP001500013"/>
    </source>
</evidence>
<dbReference type="Proteomes" id="UP001500013">
    <property type="component" value="Unassembled WGS sequence"/>
</dbReference>
<gene>
    <name evidence="1" type="ORF">GCM10009817_28520</name>
</gene>
<comment type="caution">
    <text evidence="1">The sequence shown here is derived from an EMBL/GenBank/DDBJ whole genome shotgun (WGS) entry which is preliminary data.</text>
</comment>
<dbReference type="Gene3D" id="1.10.8.1060">
    <property type="entry name" value="Corynebacterium glutamicum thioredoxin-dependent arsenate reductase, N-terminal domain"/>
    <property type="match status" value="1"/>
</dbReference>
<organism evidence="1 2">
    <name type="scientific">Terrabacter lapilli</name>
    <dbReference type="NCBI Taxonomy" id="436231"/>
    <lineage>
        <taxon>Bacteria</taxon>
        <taxon>Bacillati</taxon>
        <taxon>Actinomycetota</taxon>
        <taxon>Actinomycetes</taxon>
        <taxon>Micrococcales</taxon>
        <taxon>Intrasporangiaceae</taxon>
        <taxon>Terrabacter</taxon>
    </lineage>
</organism>
<evidence type="ECO:0000313" key="1">
    <source>
        <dbReference type="EMBL" id="GAA1985374.1"/>
    </source>
</evidence>
<proteinExistence type="predicted"/>
<sequence length="161" mass="16544">MELRVVPLVTAAIVGSAGRLTSACRSLLRAVNHGAVVGGVTVGHAVLQAGVPAASRAGTGLPEADQAADSDAELGPVLQAGPAMASVHTARERQALTDVERALRRRFPTVDAVVVEAAVRLAYGELTGPVRAYVPLLVERGARDRLDRLVGGASDLQQPSA</sequence>
<reference evidence="1 2" key="1">
    <citation type="journal article" date="2019" name="Int. J. Syst. Evol. Microbiol.">
        <title>The Global Catalogue of Microorganisms (GCM) 10K type strain sequencing project: providing services to taxonomists for standard genome sequencing and annotation.</title>
        <authorList>
            <consortium name="The Broad Institute Genomics Platform"/>
            <consortium name="The Broad Institute Genome Sequencing Center for Infectious Disease"/>
            <person name="Wu L."/>
            <person name="Ma J."/>
        </authorList>
    </citation>
    <scope>NUCLEOTIDE SEQUENCE [LARGE SCALE GENOMIC DNA]</scope>
    <source>
        <strain evidence="1 2">JCM 15628</strain>
    </source>
</reference>
<keyword evidence="2" id="KW-1185">Reference proteome</keyword>